<dbReference type="GO" id="GO:0003700">
    <property type="term" value="F:DNA-binding transcription factor activity"/>
    <property type="evidence" value="ECO:0007669"/>
    <property type="project" value="InterPro"/>
</dbReference>
<dbReference type="SUPFAM" id="SSF57959">
    <property type="entry name" value="Leucine zipper domain"/>
    <property type="match status" value="1"/>
</dbReference>
<reference evidence="2" key="1">
    <citation type="journal article" date="2020" name="Stud. Mycol.">
        <title>101 Dothideomycetes genomes: a test case for predicting lifestyles and emergence of pathogens.</title>
        <authorList>
            <person name="Haridas S."/>
            <person name="Albert R."/>
            <person name="Binder M."/>
            <person name="Bloem J."/>
            <person name="Labutti K."/>
            <person name="Salamov A."/>
            <person name="Andreopoulos B."/>
            <person name="Baker S."/>
            <person name="Barry K."/>
            <person name="Bills G."/>
            <person name="Bluhm B."/>
            <person name="Cannon C."/>
            <person name="Castanera R."/>
            <person name="Culley D."/>
            <person name="Daum C."/>
            <person name="Ezra D."/>
            <person name="Gonzalez J."/>
            <person name="Henrissat B."/>
            <person name="Kuo A."/>
            <person name="Liang C."/>
            <person name="Lipzen A."/>
            <person name="Lutzoni F."/>
            <person name="Magnuson J."/>
            <person name="Mondo S."/>
            <person name="Nolan M."/>
            <person name="Ohm R."/>
            <person name="Pangilinan J."/>
            <person name="Park H.-J."/>
            <person name="Ramirez L."/>
            <person name="Alfaro M."/>
            <person name="Sun H."/>
            <person name="Tritt A."/>
            <person name="Yoshinaga Y."/>
            <person name="Zwiers L.-H."/>
            <person name="Turgeon B."/>
            <person name="Goodwin S."/>
            <person name="Spatafora J."/>
            <person name="Crous P."/>
            <person name="Grigoriev I."/>
        </authorList>
    </citation>
    <scope>NUCLEOTIDE SEQUENCE</scope>
    <source>
        <strain evidence="2">CBS 115976</strain>
    </source>
</reference>
<sequence length="288" mass="32341">MPSSKELSHRRGNKTKVITRFDEASDLERMRNNQRRSRERRKEYIAELEAKIQTYEALDNQSFTDHKIQLLSQENDTLRKLLDSIGLGRDFTSAYQDASRMALSMSNITTLTSLSTELKVANCCQAKPSSPSPRPQECEKSISSEEIQEVEPLETYINLGPITSSLENTMNPSHAVNTFSWDTPFDDSDFLGESAISTQPQKFVTKSPAPVVDQPPSNSTACTTSSLKHEDTTLCSVAFSLVTMSNRKGHNIADLELKLRIGYHYEHSTFEGCRVDNKILLAVLTEII</sequence>
<gene>
    <name evidence="2" type="ORF">BT63DRAFT_104418</name>
</gene>
<name>A0A6A6TVV4_9PEZI</name>
<keyword evidence="3" id="KW-1185">Reference proteome</keyword>
<accession>A0A6A6TVV4</accession>
<organism evidence="2 3">
    <name type="scientific">Microthyrium microscopicum</name>
    <dbReference type="NCBI Taxonomy" id="703497"/>
    <lineage>
        <taxon>Eukaryota</taxon>
        <taxon>Fungi</taxon>
        <taxon>Dikarya</taxon>
        <taxon>Ascomycota</taxon>
        <taxon>Pezizomycotina</taxon>
        <taxon>Dothideomycetes</taxon>
        <taxon>Dothideomycetes incertae sedis</taxon>
        <taxon>Microthyriales</taxon>
        <taxon>Microthyriaceae</taxon>
        <taxon>Microthyrium</taxon>
    </lineage>
</organism>
<protein>
    <recommendedName>
        <fullName evidence="4">BZIP domain-containing protein</fullName>
    </recommendedName>
</protein>
<dbReference type="InterPro" id="IPR046347">
    <property type="entry name" value="bZIP_sf"/>
</dbReference>
<dbReference type="EMBL" id="MU004243">
    <property type="protein sequence ID" value="KAF2664225.1"/>
    <property type="molecule type" value="Genomic_DNA"/>
</dbReference>
<evidence type="ECO:0000256" key="1">
    <source>
        <dbReference type="SAM" id="Coils"/>
    </source>
</evidence>
<dbReference type="CDD" id="cd14688">
    <property type="entry name" value="bZIP_YAP"/>
    <property type="match status" value="1"/>
</dbReference>
<evidence type="ECO:0000313" key="3">
    <source>
        <dbReference type="Proteomes" id="UP000799302"/>
    </source>
</evidence>
<dbReference type="PANTHER" id="PTHR42070:SF1">
    <property type="entry name" value="FILAMENT ASSOCIATED PROTEIN, PUTATIVE (AFU_ORTHOLOGUE AFUA_8G06630)-RELATED"/>
    <property type="match status" value="1"/>
</dbReference>
<evidence type="ECO:0008006" key="4">
    <source>
        <dbReference type="Google" id="ProtNLM"/>
    </source>
</evidence>
<dbReference type="PANTHER" id="PTHR42070">
    <property type="entry name" value="FILAMENT ASSOCIATED PROTEIN, PUTATIVE (AFU_ORTHOLOGUE AFUA_8G06630)-RELATED"/>
    <property type="match status" value="1"/>
</dbReference>
<keyword evidence="1" id="KW-0175">Coiled coil</keyword>
<dbReference type="Gene3D" id="1.20.5.170">
    <property type="match status" value="1"/>
</dbReference>
<dbReference type="AlphaFoldDB" id="A0A6A6TVV4"/>
<evidence type="ECO:0000313" key="2">
    <source>
        <dbReference type="EMBL" id="KAF2664225.1"/>
    </source>
</evidence>
<dbReference type="Proteomes" id="UP000799302">
    <property type="component" value="Unassembled WGS sequence"/>
</dbReference>
<dbReference type="OrthoDB" id="4505928at2759"/>
<feature type="coiled-coil region" evidence="1">
    <location>
        <begin position="27"/>
        <end position="61"/>
    </location>
</feature>
<proteinExistence type="predicted"/>